<dbReference type="SUPFAM" id="SSF101898">
    <property type="entry name" value="NHL repeat"/>
    <property type="match status" value="1"/>
</dbReference>
<dbReference type="Pfam" id="PF17164">
    <property type="entry name" value="DUF5122"/>
    <property type="match status" value="5"/>
</dbReference>
<sequence length="593" mass="59979">MLLTVIGCQNDNVALQGSDGHEARSDAGAGTLGIAVSPSLVEFDVGWSVVVDVTVANVSSVPAEISVDGLPTGMSVIATPPETMAVSSLHLASDASISPGEYPLTVRARAGEATASATVVVRVRPPVAPFVLTVTPNHLTVAQGDRFEVAVNVTRNAGFSGPLEVALAPESRALGFTATGFTLPPGVTAGVLSVRTSLDAPPGETTHLLVRADSSDTWSGDTLEVDVEGRHGGIDTSFGAAGYRVVTGSAFAGLENTRAAVQADGKIAVAFSRSDSVSALARLNPDGALDTTFGIGGTTEFANAWDFVPSAILVTDDGKVVVGGAKGDAFVIARFLPSGAPDSSFATTGAVSTTLGAGTYLGGLAMFGKDVVAAAVAAFSPKLFRFRTDGTLDTSFSGTGGRAVPCGSAPRAHGVMAAGDRVTVGCSTYFGYVATRLLGDGSLDTSFGAAGSAQVAIPEFGSILSMRIAPQADGKILLAGNAGIARLTASGAADPTFAAGGRVTLKATGDVALQSDGKILVAGEPEVSAPSYLFRLTTTGASDVTFNETGRLSLAYGDYTAFDSMVVGKDGRIYVIGNTTRPNPGLAIARYWP</sequence>
<organism evidence="1 2">
    <name type="scientific">Labilithrix luteola</name>
    <dbReference type="NCBI Taxonomy" id="1391654"/>
    <lineage>
        <taxon>Bacteria</taxon>
        <taxon>Pseudomonadati</taxon>
        <taxon>Myxococcota</taxon>
        <taxon>Polyangia</taxon>
        <taxon>Polyangiales</taxon>
        <taxon>Labilitrichaceae</taxon>
        <taxon>Labilithrix</taxon>
    </lineage>
</organism>
<dbReference type="KEGG" id="llu:AKJ09_07313"/>
<dbReference type="Gene3D" id="2.80.10.50">
    <property type="match status" value="2"/>
</dbReference>
<dbReference type="STRING" id="1391654.AKJ09_07313"/>
<dbReference type="AlphaFoldDB" id="A0A0K1Q5H2"/>
<dbReference type="NCBIfam" id="TIGR02608">
    <property type="entry name" value="delta_60_rpt"/>
    <property type="match status" value="6"/>
</dbReference>
<dbReference type="EMBL" id="CP012333">
    <property type="protein sequence ID" value="AKV00650.1"/>
    <property type="molecule type" value="Genomic_DNA"/>
</dbReference>
<keyword evidence="2" id="KW-1185">Reference proteome</keyword>
<proteinExistence type="predicted"/>
<dbReference type="InterPro" id="IPR013431">
    <property type="entry name" value="Delta_60_rpt"/>
</dbReference>
<evidence type="ECO:0000313" key="1">
    <source>
        <dbReference type="EMBL" id="AKV00650.1"/>
    </source>
</evidence>
<protein>
    <submittedName>
        <fullName evidence="1">Hemolysin-type calcium-binding region</fullName>
    </submittedName>
</protein>
<gene>
    <name evidence="1" type="ORF">AKJ09_07313</name>
</gene>
<accession>A0A0K1Q5H2</accession>
<name>A0A0K1Q5H2_9BACT</name>
<reference evidence="1 2" key="1">
    <citation type="submission" date="2015-08" db="EMBL/GenBank/DDBJ databases">
        <authorList>
            <person name="Babu N.S."/>
            <person name="Beckwith C.J."/>
            <person name="Beseler K.G."/>
            <person name="Brison A."/>
            <person name="Carone J.V."/>
            <person name="Caskin T.P."/>
            <person name="Diamond M."/>
            <person name="Durham M.E."/>
            <person name="Foxe J.M."/>
            <person name="Go M."/>
            <person name="Henderson B.A."/>
            <person name="Jones I.B."/>
            <person name="McGettigan J.A."/>
            <person name="Micheletti S.J."/>
            <person name="Nasrallah M.E."/>
            <person name="Ortiz D."/>
            <person name="Piller C.R."/>
            <person name="Privatt S.R."/>
            <person name="Schneider S.L."/>
            <person name="Sharp S."/>
            <person name="Smith T.C."/>
            <person name="Stanton J.D."/>
            <person name="Ullery H.E."/>
            <person name="Wilson R.J."/>
            <person name="Serrano M.G."/>
            <person name="Buck G."/>
            <person name="Lee V."/>
            <person name="Wang Y."/>
            <person name="Carvalho R."/>
            <person name="Voegtly L."/>
            <person name="Shi R."/>
            <person name="Duckworth R."/>
            <person name="Johnson A."/>
            <person name="Loviza R."/>
            <person name="Walstead R."/>
            <person name="Shah Z."/>
            <person name="Kiflezghi M."/>
            <person name="Wade K."/>
            <person name="Ball S.L."/>
            <person name="Bradley K.W."/>
            <person name="Asai D.J."/>
            <person name="Bowman C.A."/>
            <person name="Russell D.A."/>
            <person name="Pope W.H."/>
            <person name="Jacobs-Sera D."/>
            <person name="Hendrix R.W."/>
            <person name="Hatfull G.F."/>
        </authorList>
    </citation>
    <scope>NUCLEOTIDE SEQUENCE [LARGE SCALE GENOMIC DNA]</scope>
    <source>
        <strain evidence="1 2">DSM 27648</strain>
    </source>
</reference>
<dbReference type="Proteomes" id="UP000064967">
    <property type="component" value="Chromosome"/>
</dbReference>
<evidence type="ECO:0000313" key="2">
    <source>
        <dbReference type="Proteomes" id="UP000064967"/>
    </source>
</evidence>
<dbReference type="PATRIC" id="fig|1391654.3.peg.7429"/>